<accession>A0A4D6N111</accession>
<dbReference type="FunFam" id="1.10.10.60:FF:000002">
    <property type="entry name" value="Myb family transcription factor"/>
    <property type="match status" value="1"/>
</dbReference>
<evidence type="ECO:0000256" key="6">
    <source>
        <dbReference type="SAM" id="MobiDB-lite"/>
    </source>
</evidence>
<dbReference type="InterPro" id="IPR044787">
    <property type="entry name" value="HHO5-like"/>
</dbReference>
<keyword evidence="2" id="KW-0805">Transcription regulation</keyword>
<evidence type="ECO:0000313" key="9">
    <source>
        <dbReference type="Proteomes" id="UP000501690"/>
    </source>
</evidence>
<proteinExistence type="predicted"/>
<name>A0A4D6N111_VIGUN</name>
<feature type="region of interest" description="Disordered" evidence="6">
    <location>
        <begin position="324"/>
        <end position="351"/>
    </location>
</feature>
<dbReference type="InterPro" id="IPR006447">
    <property type="entry name" value="Myb_dom_plants"/>
</dbReference>
<keyword evidence="9" id="KW-1185">Reference proteome</keyword>
<dbReference type="InterPro" id="IPR058673">
    <property type="entry name" value="HHO5-like_N"/>
</dbReference>
<gene>
    <name evidence="8" type="ORF">DEO72_LG9g1130</name>
</gene>
<evidence type="ECO:0000256" key="5">
    <source>
        <dbReference type="ARBA" id="ARBA00023242"/>
    </source>
</evidence>
<organism evidence="8 9">
    <name type="scientific">Vigna unguiculata</name>
    <name type="common">Cowpea</name>
    <dbReference type="NCBI Taxonomy" id="3917"/>
    <lineage>
        <taxon>Eukaryota</taxon>
        <taxon>Viridiplantae</taxon>
        <taxon>Streptophyta</taxon>
        <taxon>Embryophyta</taxon>
        <taxon>Tracheophyta</taxon>
        <taxon>Spermatophyta</taxon>
        <taxon>Magnoliopsida</taxon>
        <taxon>eudicotyledons</taxon>
        <taxon>Gunneridae</taxon>
        <taxon>Pentapetalae</taxon>
        <taxon>rosids</taxon>
        <taxon>fabids</taxon>
        <taxon>Fabales</taxon>
        <taxon>Fabaceae</taxon>
        <taxon>Papilionoideae</taxon>
        <taxon>50 kb inversion clade</taxon>
        <taxon>NPAAA clade</taxon>
        <taxon>indigoferoid/millettioid clade</taxon>
        <taxon>Phaseoleae</taxon>
        <taxon>Vigna</taxon>
    </lineage>
</organism>
<sequence>MSPVPREEPSLDFRPSFVPKIVNEFLCHLSSTPNPCNRMSLLQEFLTRLELELVKIQAFKRELPLCMFLLNDAISALNEELAKIRTFKSEPVLEEFIPLKTLKREYEEKEDSEKEEKYRDKNDWVSSFQLWNTEDEAHCNRNNAYRSEQKQKKSKEEERQSMEKDYFQHGRNRNVERGFAMPLSTYLSTEEEGVVDGLSLRTPATAVKNTREGRGSRISSCRVVSSATSPLLLPQSGRKQRRCWSPELHHRFVKALEELGGSQAATPKQIRELMRVDGLTNDEVKSHLQKYRLHTRRAPAATAANSSNSGADLGGLWMHKEALKGTSSCSPQGPLQFATQSGEATSTTEGDNMIDDDIKLEEFHICSRTTHDFIKDDGSWERGF</sequence>
<dbReference type="GO" id="GO:0005634">
    <property type="term" value="C:nucleus"/>
    <property type="evidence" value="ECO:0007669"/>
    <property type="project" value="UniProtKB-SubCell"/>
</dbReference>
<dbReference type="SUPFAM" id="SSF46689">
    <property type="entry name" value="Homeodomain-like"/>
    <property type="match status" value="1"/>
</dbReference>
<comment type="subcellular location">
    <subcellularLocation>
        <location evidence="1">Nucleus</location>
    </subcellularLocation>
</comment>
<dbReference type="Gene3D" id="1.10.10.60">
    <property type="entry name" value="Homeodomain-like"/>
    <property type="match status" value="1"/>
</dbReference>
<dbReference type="PROSITE" id="PS51294">
    <property type="entry name" value="HTH_MYB"/>
    <property type="match status" value="1"/>
</dbReference>
<dbReference type="Pfam" id="PF26575">
    <property type="entry name" value="HHO5_N"/>
    <property type="match status" value="1"/>
</dbReference>
<evidence type="ECO:0000259" key="7">
    <source>
        <dbReference type="PROSITE" id="PS51294"/>
    </source>
</evidence>
<reference evidence="8 9" key="1">
    <citation type="submission" date="2019-04" db="EMBL/GenBank/DDBJ databases">
        <title>An improved genome assembly and genetic linkage map for asparagus bean, Vigna unguiculata ssp. sesquipedialis.</title>
        <authorList>
            <person name="Xia Q."/>
            <person name="Zhang R."/>
            <person name="Dong Y."/>
        </authorList>
    </citation>
    <scope>NUCLEOTIDE SEQUENCE [LARGE SCALE GENOMIC DNA]</scope>
    <source>
        <tissue evidence="8">Leaf</tissue>
    </source>
</reference>
<evidence type="ECO:0000256" key="2">
    <source>
        <dbReference type="ARBA" id="ARBA00023015"/>
    </source>
</evidence>
<dbReference type="PANTHER" id="PTHR31003">
    <property type="entry name" value="MYB FAMILY TRANSCRIPTION FACTOR"/>
    <property type="match status" value="1"/>
</dbReference>
<dbReference type="InterPro" id="IPR009057">
    <property type="entry name" value="Homeodomain-like_sf"/>
</dbReference>
<dbReference type="InterPro" id="IPR001005">
    <property type="entry name" value="SANT/Myb"/>
</dbReference>
<dbReference type="AlphaFoldDB" id="A0A4D6N111"/>
<feature type="region of interest" description="Disordered" evidence="6">
    <location>
        <begin position="141"/>
        <end position="171"/>
    </location>
</feature>
<evidence type="ECO:0000256" key="1">
    <source>
        <dbReference type="ARBA" id="ARBA00004123"/>
    </source>
</evidence>
<dbReference type="Proteomes" id="UP000501690">
    <property type="component" value="Linkage Group LG9"/>
</dbReference>
<dbReference type="InterPro" id="IPR017930">
    <property type="entry name" value="Myb_dom"/>
</dbReference>
<protein>
    <submittedName>
        <fullName evidence="8">Two-component response regulator ARR-B family</fullName>
    </submittedName>
</protein>
<dbReference type="PANTHER" id="PTHR31003:SF3">
    <property type="entry name" value="HOMEODOMAIN-LIKE SUPERFAMILY PROTEIN-RELATED"/>
    <property type="match status" value="1"/>
</dbReference>
<keyword evidence="4" id="KW-0804">Transcription</keyword>
<dbReference type="Pfam" id="PF00249">
    <property type="entry name" value="Myb_DNA-binding"/>
    <property type="match status" value="1"/>
</dbReference>
<dbReference type="EMBL" id="CP039353">
    <property type="protein sequence ID" value="QCE06119.1"/>
    <property type="molecule type" value="Genomic_DNA"/>
</dbReference>
<dbReference type="NCBIfam" id="TIGR01557">
    <property type="entry name" value="myb_SHAQKYF"/>
    <property type="match status" value="1"/>
</dbReference>
<feature type="domain" description="HTH myb-type" evidence="7">
    <location>
        <begin position="238"/>
        <end position="296"/>
    </location>
</feature>
<feature type="compositionally biased region" description="Polar residues" evidence="6">
    <location>
        <begin position="325"/>
        <end position="350"/>
    </location>
</feature>
<feature type="compositionally biased region" description="Basic and acidic residues" evidence="6">
    <location>
        <begin position="147"/>
        <end position="171"/>
    </location>
</feature>
<dbReference type="GO" id="GO:0003677">
    <property type="term" value="F:DNA binding"/>
    <property type="evidence" value="ECO:0007669"/>
    <property type="project" value="UniProtKB-KW"/>
</dbReference>
<evidence type="ECO:0000256" key="3">
    <source>
        <dbReference type="ARBA" id="ARBA00023125"/>
    </source>
</evidence>
<dbReference type="GO" id="GO:0003700">
    <property type="term" value="F:DNA-binding transcription factor activity"/>
    <property type="evidence" value="ECO:0007669"/>
    <property type="project" value="InterPro"/>
</dbReference>
<keyword evidence="5" id="KW-0539">Nucleus</keyword>
<evidence type="ECO:0000313" key="8">
    <source>
        <dbReference type="EMBL" id="QCE06119.1"/>
    </source>
</evidence>
<evidence type="ECO:0000256" key="4">
    <source>
        <dbReference type="ARBA" id="ARBA00023163"/>
    </source>
</evidence>
<keyword evidence="3" id="KW-0238">DNA-binding</keyword>